<gene>
    <name evidence="1" type="ORF">SCABRO_00897</name>
</gene>
<dbReference type="eggNOG" id="COG4680">
    <property type="taxonomic scope" value="Bacteria"/>
</dbReference>
<organism evidence="1 2">
    <name type="scientific">Candidatus Scalindua brodae</name>
    <dbReference type="NCBI Taxonomy" id="237368"/>
    <lineage>
        <taxon>Bacteria</taxon>
        <taxon>Pseudomonadati</taxon>
        <taxon>Planctomycetota</taxon>
        <taxon>Candidatus Brocadiia</taxon>
        <taxon>Candidatus Brocadiales</taxon>
        <taxon>Candidatus Scalinduaceae</taxon>
        <taxon>Candidatus Scalindua</taxon>
    </lineage>
</organism>
<evidence type="ECO:0008006" key="3">
    <source>
        <dbReference type="Google" id="ProtNLM"/>
    </source>
</evidence>
<dbReference type="GO" id="GO:0004519">
    <property type="term" value="F:endonuclease activity"/>
    <property type="evidence" value="ECO:0007669"/>
    <property type="project" value="InterPro"/>
</dbReference>
<name>A0A0B0ELA9_9BACT</name>
<reference evidence="1 2" key="1">
    <citation type="submission" date="2014-10" db="EMBL/GenBank/DDBJ databases">
        <title>Draft genome of anammox bacterium scalindua brodae, obtained using differential coverage binning of sequence data from two enrichment reactors.</title>
        <authorList>
            <person name="Speth D.R."/>
            <person name="Russ L."/>
            <person name="Kartal B."/>
            <person name="Op den Camp H.J."/>
            <person name="Dutilh B.E."/>
            <person name="Jetten M.S."/>
        </authorList>
    </citation>
    <scope>NUCLEOTIDE SEQUENCE [LARGE SCALE GENOMIC DNA]</scope>
    <source>
        <strain evidence="1">RU1</strain>
    </source>
</reference>
<dbReference type="PATRIC" id="fig|237368.3.peg.985"/>
<comment type="caution">
    <text evidence="1">The sequence shown here is derived from an EMBL/GenBank/DDBJ whole genome shotgun (WGS) entry which is preliminary data.</text>
</comment>
<sequence length="97" mass="11787">MHVITRKQLLNFSNKHPDAYEPLDRWYRIVKLNDFDTFSNLQKIFHHADQVGRLTVFNIGGNKYRLITYIVYDKKRIYIRSILTHKEYDKGKWKGEK</sequence>
<dbReference type="AlphaFoldDB" id="A0A0B0ELA9"/>
<dbReference type="Pfam" id="PF09907">
    <property type="entry name" value="HigB_toxin"/>
    <property type="match status" value="1"/>
</dbReference>
<dbReference type="GO" id="GO:0003723">
    <property type="term" value="F:RNA binding"/>
    <property type="evidence" value="ECO:0007669"/>
    <property type="project" value="InterPro"/>
</dbReference>
<evidence type="ECO:0000313" key="1">
    <source>
        <dbReference type="EMBL" id="KHE93359.1"/>
    </source>
</evidence>
<accession>A0A0B0ELA9</accession>
<protein>
    <recommendedName>
        <fullName evidence="3">mRNA interferase HigB</fullName>
    </recommendedName>
</protein>
<proteinExistence type="predicted"/>
<dbReference type="Proteomes" id="UP000030652">
    <property type="component" value="Unassembled WGS sequence"/>
</dbReference>
<dbReference type="GO" id="GO:0110001">
    <property type="term" value="C:toxin-antitoxin complex"/>
    <property type="evidence" value="ECO:0007669"/>
    <property type="project" value="InterPro"/>
</dbReference>
<dbReference type="EMBL" id="JRYO01000059">
    <property type="protein sequence ID" value="KHE93359.1"/>
    <property type="molecule type" value="Genomic_DNA"/>
</dbReference>
<dbReference type="InterPro" id="IPR018669">
    <property type="entry name" value="Toxin_HigB"/>
</dbReference>
<evidence type="ECO:0000313" key="2">
    <source>
        <dbReference type="Proteomes" id="UP000030652"/>
    </source>
</evidence>